<sequence>MLRFEKALNNIEQRGIKQGIQEGKLEGMQEGERKAKEEIVKRMLNLGVDINIIAAATEFSITDIEQVQK</sequence>
<dbReference type="EMBL" id="JBHUHO010000007">
    <property type="protein sequence ID" value="MFD2114556.1"/>
    <property type="molecule type" value="Genomic_DNA"/>
</dbReference>
<evidence type="ECO:0008006" key="3">
    <source>
        <dbReference type="Google" id="ProtNLM"/>
    </source>
</evidence>
<evidence type="ECO:0000313" key="2">
    <source>
        <dbReference type="Proteomes" id="UP001597362"/>
    </source>
</evidence>
<proteinExistence type="predicted"/>
<protein>
    <recommendedName>
        <fullName evidence="3">Transposase</fullName>
    </recommendedName>
</protein>
<name>A0ABW4YFQ8_9BACL</name>
<accession>A0ABW4YFQ8</accession>
<comment type="caution">
    <text evidence="1">The sequence shown here is derived from an EMBL/GenBank/DDBJ whole genome shotgun (WGS) entry which is preliminary data.</text>
</comment>
<reference evidence="2" key="1">
    <citation type="journal article" date="2019" name="Int. J. Syst. Evol. Microbiol.">
        <title>The Global Catalogue of Microorganisms (GCM) 10K type strain sequencing project: providing services to taxonomists for standard genome sequencing and annotation.</title>
        <authorList>
            <consortium name="The Broad Institute Genomics Platform"/>
            <consortium name="The Broad Institute Genome Sequencing Center for Infectious Disease"/>
            <person name="Wu L."/>
            <person name="Ma J."/>
        </authorList>
    </citation>
    <scope>NUCLEOTIDE SEQUENCE [LARGE SCALE GENOMIC DNA]</scope>
    <source>
        <strain evidence="2">GH52</strain>
    </source>
</reference>
<dbReference type="RefSeq" id="WP_377769568.1">
    <property type="nucleotide sequence ID" value="NZ_JBHUHO010000007.1"/>
</dbReference>
<dbReference type="Proteomes" id="UP001597362">
    <property type="component" value="Unassembled WGS sequence"/>
</dbReference>
<evidence type="ECO:0000313" key="1">
    <source>
        <dbReference type="EMBL" id="MFD2114556.1"/>
    </source>
</evidence>
<organism evidence="1 2">
    <name type="scientific">Paenibacillus yanchengensis</name>
    <dbReference type="NCBI Taxonomy" id="2035833"/>
    <lineage>
        <taxon>Bacteria</taxon>
        <taxon>Bacillati</taxon>
        <taxon>Bacillota</taxon>
        <taxon>Bacilli</taxon>
        <taxon>Bacillales</taxon>
        <taxon>Paenibacillaceae</taxon>
        <taxon>Paenibacillus</taxon>
    </lineage>
</organism>
<gene>
    <name evidence="1" type="ORF">ACFSJH_02195</name>
</gene>
<keyword evidence="2" id="KW-1185">Reference proteome</keyword>